<keyword evidence="3" id="KW-0479">Metal-binding</keyword>
<dbReference type="Proteomes" id="UP001596201">
    <property type="component" value="Unassembled WGS sequence"/>
</dbReference>
<evidence type="ECO:0000256" key="1">
    <source>
        <dbReference type="ARBA" id="ARBA00001954"/>
    </source>
</evidence>
<keyword evidence="4" id="KW-0058">Aromatic hydrocarbons catabolism</keyword>
<comment type="similarity">
    <text evidence="2">Belongs to the extradiol ring-cleavage dioxygenase family.</text>
</comment>
<dbReference type="Gene3D" id="3.10.180.10">
    <property type="entry name" value="2,3-Dihydroxybiphenyl 1,2-Dioxygenase, domain 1"/>
    <property type="match status" value="1"/>
</dbReference>
<feature type="domain" description="VOC" evidence="8">
    <location>
        <begin position="4"/>
        <end position="137"/>
    </location>
</feature>
<dbReference type="GO" id="GO:0046872">
    <property type="term" value="F:metal ion binding"/>
    <property type="evidence" value="ECO:0007669"/>
    <property type="project" value="UniProtKB-KW"/>
</dbReference>
<evidence type="ECO:0000313" key="10">
    <source>
        <dbReference type="Proteomes" id="UP001596201"/>
    </source>
</evidence>
<evidence type="ECO:0000256" key="3">
    <source>
        <dbReference type="ARBA" id="ARBA00022723"/>
    </source>
</evidence>
<dbReference type="InterPro" id="IPR018146">
    <property type="entry name" value="Glyoxalase_1_CS"/>
</dbReference>
<dbReference type="EMBL" id="JBHSKX010000001">
    <property type="protein sequence ID" value="MFC5365955.1"/>
    <property type="molecule type" value="Genomic_DNA"/>
</dbReference>
<sequence>MPPHLGHVHLKVRDVDRAVEFYTDLLGLSITERHANFAFLSFGEHHHDLALQGLGGASASASAGTSAADRGGDGDASGRSRVGLYHTAFEVESPAELRAVFDRLIEREVRVSPVDHRISKALYFDDPDGNGVEVYLDTRAETGQDDWHGENRRFDPATLGV</sequence>
<evidence type="ECO:0000256" key="6">
    <source>
        <dbReference type="ARBA" id="ARBA00023002"/>
    </source>
</evidence>
<keyword evidence="10" id="KW-1185">Reference proteome</keyword>
<dbReference type="InterPro" id="IPR029068">
    <property type="entry name" value="Glyas_Bleomycin-R_OHBP_Dase"/>
</dbReference>
<dbReference type="SUPFAM" id="SSF54593">
    <property type="entry name" value="Glyoxalase/Bleomycin resistance protein/Dihydroxybiphenyl dioxygenase"/>
    <property type="match status" value="1"/>
</dbReference>
<dbReference type="PROSITE" id="PS00082">
    <property type="entry name" value="EXTRADIOL_DIOXYGENAS"/>
    <property type="match status" value="1"/>
</dbReference>
<dbReference type="PANTHER" id="PTHR43279">
    <property type="entry name" value="CATECHOL-2,3-DIOXYGENASE"/>
    <property type="match status" value="1"/>
</dbReference>
<proteinExistence type="inferred from homology"/>
<dbReference type="GO" id="GO:0051213">
    <property type="term" value="F:dioxygenase activity"/>
    <property type="evidence" value="ECO:0007669"/>
    <property type="project" value="UniProtKB-KW"/>
</dbReference>
<comment type="caution">
    <text evidence="9">The sequence shown here is derived from an EMBL/GenBank/DDBJ whole genome shotgun (WGS) entry which is preliminary data.</text>
</comment>
<gene>
    <name evidence="9" type="ORF">ACFPJ5_03330</name>
</gene>
<dbReference type="Pfam" id="PF00903">
    <property type="entry name" value="Glyoxalase"/>
    <property type="match status" value="1"/>
</dbReference>
<comment type="cofactor">
    <cofactor evidence="1">
        <name>Fe(2+)</name>
        <dbReference type="ChEBI" id="CHEBI:29033"/>
    </cofactor>
</comment>
<evidence type="ECO:0000259" key="8">
    <source>
        <dbReference type="PROSITE" id="PS51819"/>
    </source>
</evidence>
<keyword evidence="6" id="KW-0560">Oxidoreductase</keyword>
<accession>A0ABD5R7I5</accession>
<dbReference type="InterPro" id="IPR004360">
    <property type="entry name" value="Glyas_Fos-R_dOase_dom"/>
</dbReference>
<organism evidence="9 10">
    <name type="scientific">Salinirubrum litoreum</name>
    <dbReference type="NCBI Taxonomy" id="1126234"/>
    <lineage>
        <taxon>Archaea</taxon>
        <taxon>Methanobacteriati</taxon>
        <taxon>Methanobacteriota</taxon>
        <taxon>Stenosarchaea group</taxon>
        <taxon>Halobacteria</taxon>
        <taxon>Halobacteriales</taxon>
        <taxon>Haloferacaceae</taxon>
        <taxon>Salinirubrum</taxon>
    </lineage>
</organism>
<keyword evidence="5" id="KW-0223">Dioxygenase</keyword>
<dbReference type="PROSITE" id="PS00934">
    <property type="entry name" value="GLYOXALASE_I_1"/>
    <property type="match status" value="1"/>
</dbReference>
<evidence type="ECO:0000256" key="7">
    <source>
        <dbReference type="ARBA" id="ARBA00023004"/>
    </source>
</evidence>
<reference evidence="9 10" key="1">
    <citation type="journal article" date="2019" name="Int. J. Syst. Evol. Microbiol.">
        <title>The Global Catalogue of Microorganisms (GCM) 10K type strain sequencing project: providing services to taxonomists for standard genome sequencing and annotation.</title>
        <authorList>
            <consortium name="The Broad Institute Genomics Platform"/>
            <consortium name="The Broad Institute Genome Sequencing Center for Infectious Disease"/>
            <person name="Wu L."/>
            <person name="Ma J."/>
        </authorList>
    </citation>
    <scope>NUCLEOTIDE SEQUENCE [LARGE SCALE GENOMIC DNA]</scope>
    <source>
        <strain evidence="9 10">CGMCC 1.12237</strain>
    </source>
</reference>
<evidence type="ECO:0000256" key="5">
    <source>
        <dbReference type="ARBA" id="ARBA00022964"/>
    </source>
</evidence>
<protein>
    <submittedName>
        <fullName evidence="9">VOC family protein</fullName>
    </submittedName>
</protein>
<dbReference type="RefSeq" id="WP_227228702.1">
    <property type="nucleotide sequence ID" value="NZ_JAJCVJ010000001.1"/>
</dbReference>
<dbReference type="InterPro" id="IPR037523">
    <property type="entry name" value="VOC_core"/>
</dbReference>
<evidence type="ECO:0000313" key="9">
    <source>
        <dbReference type="EMBL" id="MFC5365955.1"/>
    </source>
</evidence>
<keyword evidence="7" id="KW-0408">Iron</keyword>
<dbReference type="InterPro" id="IPR000486">
    <property type="entry name" value="Xdiol_ring_cleave_dOase_1/2"/>
</dbReference>
<evidence type="ECO:0000256" key="2">
    <source>
        <dbReference type="ARBA" id="ARBA00008784"/>
    </source>
</evidence>
<name>A0ABD5R7I5_9EURY</name>
<dbReference type="AlphaFoldDB" id="A0ABD5R7I5"/>
<dbReference type="PROSITE" id="PS51819">
    <property type="entry name" value="VOC"/>
    <property type="match status" value="1"/>
</dbReference>
<dbReference type="PANTHER" id="PTHR43279:SF1">
    <property type="entry name" value="CATECHOL-2,3-DIOXYGENASE"/>
    <property type="match status" value="1"/>
</dbReference>
<evidence type="ECO:0000256" key="4">
    <source>
        <dbReference type="ARBA" id="ARBA00022797"/>
    </source>
</evidence>